<keyword evidence="6" id="KW-1185">Reference proteome</keyword>
<evidence type="ECO:0000256" key="2">
    <source>
        <dbReference type="ARBA" id="ARBA00023027"/>
    </source>
</evidence>
<proteinExistence type="inferred from homology"/>
<name>A0AAW1VIB6_RUBAR</name>
<keyword evidence="4" id="KW-1133">Transmembrane helix</keyword>
<dbReference type="AlphaFoldDB" id="A0AAW1VIB6"/>
<comment type="similarity">
    <text evidence="1">Belongs to the NAD(P)-dependent epimerase/dehydratase family.</text>
</comment>
<dbReference type="PANTHER" id="PTHR43574">
    <property type="entry name" value="EPIMERASE-RELATED"/>
    <property type="match status" value="1"/>
</dbReference>
<evidence type="ECO:0000313" key="5">
    <source>
        <dbReference type="EMBL" id="KAK9901436.1"/>
    </source>
</evidence>
<accession>A0AAW1VIB6</accession>
<dbReference type="InterPro" id="IPR036291">
    <property type="entry name" value="NAD(P)-bd_dom_sf"/>
</dbReference>
<protein>
    <submittedName>
        <fullName evidence="5">Uncharacterized protein</fullName>
    </submittedName>
</protein>
<dbReference type="GO" id="GO:0016853">
    <property type="term" value="F:isomerase activity"/>
    <property type="evidence" value="ECO:0007669"/>
    <property type="project" value="UniProtKB-KW"/>
</dbReference>
<keyword evidence="2" id="KW-0520">NAD</keyword>
<dbReference type="Gene3D" id="3.40.50.720">
    <property type="entry name" value="NAD(P)-binding Rossmann-like Domain"/>
    <property type="match status" value="1"/>
</dbReference>
<comment type="caution">
    <text evidence="5">The sequence shown here is derived from an EMBL/GenBank/DDBJ whole genome shotgun (WGS) entry which is preliminary data.</text>
</comment>
<keyword evidence="4" id="KW-0472">Membrane</keyword>
<dbReference type="SUPFAM" id="SSF51735">
    <property type="entry name" value="NAD(P)-binding Rossmann-fold domains"/>
    <property type="match status" value="1"/>
</dbReference>
<feature type="transmembrane region" description="Helical" evidence="4">
    <location>
        <begin position="37"/>
        <end position="55"/>
    </location>
</feature>
<gene>
    <name evidence="5" type="ORF">M0R45_002122</name>
</gene>
<feature type="transmembrane region" description="Helical" evidence="4">
    <location>
        <begin position="106"/>
        <end position="126"/>
    </location>
</feature>
<organism evidence="5 6">
    <name type="scientific">Rubus argutus</name>
    <name type="common">Southern blackberry</name>
    <dbReference type="NCBI Taxonomy" id="59490"/>
    <lineage>
        <taxon>Eukaryota</taxon>
        <taxon>Viridiplantae</taxon>
        <taxon>Streptophyta</taxon>
        <taxon>Embryophyta</taxon>
        <taxon>Tracheophyta</taxon>
        <taxon>Spermatophyta</taxon>
        <taxon>Magnoliopsida</taxon>
        <taxon>eudicotyledons</taxon>
        <taxon>Gunneridae</taxon>
        <taxon>Pentapetalae</taxon>
        <taxon>rosids</taxon>
        <taxon>fabids</taxon>
        <taxon>Rosales</taxon>
        <taxon>Rosaceae</taxon>
        <taxon>Rosoideae</taxon>
        <taxon>Rosoideae incertae sedis</taxon>
        <taxon>Rubus</taxon>
    </lineage>
</organism>
<evidence type="ECO:0000256" key="3">
    <source>
        <dbReference type="ARBA" id="ARBA00023235"/>
    </source>
</evidence>
<keyword evidence="3" id="KW-0413">Isomerase</keyword>
<dbReference type="Proteomes" id="UP001457282">
    <property type="component" value="Unassembled WGS sequence"/>
</dbReference>
<evidence type="ECO:0000256" key="4">
    <source>
        <dbReference type="SAM" id="Phobius"/>
    </source>
</evidence>
<sequence>MVMASPPDTSKTIKLERYNSYLRRVNSTKLLNASSKLLFRATLLVALVLIFFFTLNYPPLSSDHPGGAHHLHNTNFLSSAFYGGGVGGTAWEKQVRHSSTPKRPNGMSVLVTGAAGFIGSHCSLALKKRGDGRVGTRQF</sequence>
<dbReference type="EMBL" id="JBEDUW010000309">
    <property type="protein sequence ID" value="KAK9901436.1"/>
    <property type="molecule type" value="Genomic_DNA"/>
</dbReference>
<evidence type="ECO:0000256" key="1">
    <source>
        <dbReference type="ARBA" id="ARBA00007637"/>
    </source>
</evidence>
<evidence type="ECO:0000313" key="6">
    <source>
        <dbReference type="Proteomes" id="UP001457282"/>
    </source>
</evidence>
<keyword evidence="4" id="KW-0812">Transmembrane</keyword>
<reference evidence="5 6" key="1">
    <citation type="journal article" date="2023" name="G3 (Bethesda)">
        <title>A chromosome-length genome assembly and annotation of blackberry (Rubus argutus, cv. 'Hillquist').</title>
        <authorList>
            <person name="Bruna T."/>
            <person name="Aryal R."/>
            <person name="Dudchenko O."/>
            <person name="Sargent D.J."/>
            <person name="Mead D."/>
            <person name="Buti M."/>
            <person name="Cavallini A."/>
            <person name="Hytonen T."/>
            <person name="Andres J."/>
            <person name="Pham M."/>
            <person name="Weisz D."/>
            <person name="Mascagni F."/>
            <person name="Usai G."/>
            <person name="Natali L."/>
            <person name="Bassil N."/>
            <person name="Fernandez G.E."/>
            <person name="Lomsadze A."/>
            <person name="Armour M."/>
            <person name="Olukolu B."/>
            <person name="Poorten T."/>
            <person name="Britton C."/>
            <person name="Davik J."/>
            <person name="Ashrafi H."/>
            <person name="Aiden E.L."/>
            <person name="Borodovsky M."/>
            <person name="Worthington M."/>
        </authorList>
    </citation>
    <scope>NUCLEOTIDE SEQUENCE [LARGE SCALE GENOMIC DNA]</scope>
    <source>
        <strain evidence="5">PI 553951</strain>
    </source>
</reference>